<keyword evidence="12" id="KW-1185">Reference proteome</keyword>
<evidence type="ECO:0000256" key="3">
    <source>
        <dbReference type="ARBA" id="ARBA00022573"/>
    </source>
</evidence>
<dbReference type="SUPFAM" id="SSF53790">
    <property type="entry name" value="Tetrapyrrole methylase"/>
    <property type="match status" value="1"/>
</dbReference>
<organism evidence="11 12">
    <name type="scientific">Inhella inkyongensis</name>
    <dbReference type="NCBI Taxonomy" id="392593"/>
    <lineage>
        <taxon>Bacteria</taxon>
        <taxon>Pseudomonadati</taxon>
        <taxon>Pseudomonadota</taxon>
        <taxon>Betaproteobacteria</taxon>
        <taxon>Burkholderiales</taxon>
        <taxon>Sphaerotilaceae</taxon>
        <taxon>Inhella</taxon>
    </lineage>
</organism>
<dbReference type="GO" id="GO:0009236">
    <property type="term" value="P:cobalamin biosynthetic process"/>
    <property type="evidence" value="ECO:0007669"/>
    <property type="project" value="UniProtKB-KW"/>
</dbReference>
<dbReference type="InterPro" id="IPR014777">
    <property type="entry name" value="4pyrrole_Mease_sub1"/>
</dbReference>
<proteinExistence type="inferred from homology"/>
<keyword evidence="6" id="KW-0949">S-adenosyl-L-methionine</keyword>
<dbReference type="InterPro" id="IPR006366">
    <property type="entry name" value="CobA/CysG_C"/>
</dbReference>
<evidence type="ECO:0000256" key="8">
    <source>
        <dbReference type="ARBA" id="ARBA00025705"/>
    </source>
</evidence>
<comment type="similarity">
    <text evidence="1">Belongs to the precorrin methyltransferase family.</text>
</comment>
<comment type="caution">
    <text evidence="11">The sequence shown here is derived from an EMBL/GenBank/DDBJ whole genome shotgun (WGS) entry which is preliminary data.</text>
</comment>
<feature type="domain" description="Tetrapyrrole methylase" evidence="10">
    <location>
        <begin position="60"/>
        <end position="274"/>
    </location>
</feature>
<dbReference type="Gene3D" id="3.30.950.10">
    <property type="entry name" value="Methyltransferase, Cobalt-precorrin-4 Transmethylase, Domain 2"/>
    <property type="match status" value="1"/>
</dbReference>
<dbReference type="CDD" id="cd11642">
    <property type="entry name" value="SUMT"/>
    <property type="match status" value="1"/>
</dbReference>
<keyword evidence="5 11" id="KW-0808">Transferase</keyword>
<evidence type="ECO:0000256" key="5">
    <source>
        <dbReference type="ARBA" id="ARBA00022679"/>
    </source>
</evidence>
<dbReference type="GO" id="GO:0032259">
    <property type="term" value="P:methylation"/>
    <property type="evidence" value="ECO:0007669"/>
    <property type="project" value="UniProtKB-KW"/>
</dbReference>
<dbReference type="Pfam" id="PF00590">
    <property type="entry name" value="TP_methylase"/>
    <property type="match status" value="1"/>
</dbReference>
<evidence type="ECO:0000256" key="9">
    <source>
        <dbReference type="ARBA" id="ARBA00060548"/>
    </source>
</evidence>
<dbReference type="InterPro" id="IPR014776">
    <property type="entry name" value="4pyrrole_Mease_sub2"/>
</dbReference>
<dbReference type="Gene3D" id="3.40.1010.10">
    <property type="entry name" value="Cobalt-precorrin-4 Transmethylase, Domain 1"/>
    <property type="match status" value="1"/>
</dbReference>
<dbReference type="NCBIfam" id="NF004790">
    <property type="entry name" value="PRK06136.1"/>
    <property type="match status" value="1"/>
</dbReference>
<dbReference type="OrthoDB" id="9815856at2"/>
<dbReference type="AlphaFoldDB" id="A0A840S387"/>
<keyword evidence="7" id="KW-0627">Porphyrin biosynthesis</keyword>
<dbReference type="RefSeq" id="WP_138855561.1">
    <property type="nucleotide sequence ID" value="NZ_CP040709.1"/>
</dbReference>
<dbReference type="InterPro" id="IPR000878">
    <property type="entry name" value="4pyrrol_Mease"/>
</dbReference>
<dbReference type="GO" id="GO:0019354">
    <property type="term" value="P:siroheme biosynthetic process"/>
    <property type="evidence" value="ECO:0007669"/>
    <property type="project" value="UniProtKB-UniPathway"/>
</dbReference>
<dbReference type="Proteomes" id="UP000554837">
    <property type="component" value="Unassembled WGS sequence"/>
</dbReference>
<evidence type="ECO:0000259" key="10">
    <source>
        <dbReference type="Pfam" id="PF00590"/>
    </source>
</evidence>
<dbReference type="InterPro" id="IPR050161">
    <property type="entry name" value="Siro_Cobalamin_biosynth"/>
</dbReference>
<protein>
    <recommendedName>
        <fullName evidence="2">uroporphyrinogen-III C-methyltransferase</fullName>
        <ecNumber evidence="2">2.1.1.107</ecNumber>
    </recommendedName>
</protein>
<evidence type="ECO:0000256" key="6">
    <source>
        <dbReference type="ARBA" id="ARBA00022691"/>
    </source>
</evidence>
<evidence type="ECO:0000256" key="2">
    <source>
        <dbReference type="ARBA" id="ARBA00012162"/>
    </source>
</evidence>
<dbReference type="UniPathway" id="UPA00262">
    <property type="reaction ID" value="UER00211"/>
</dbReference>
<evidence type="ECO:0000256" key="7">
    <source>
        <dbReference type="ARBA" id="ARBA00023244"/>
    </source>
</evidence>
<evidence type="ECO:0000256" key="1">
    <source>
        <dbReference type="ARBA" id="ARBA00005879"/>
    </source>
</evidence>
<dbReference type="InterPro" id="IPR035996">
    <property type="entry name" value="4pyrrol_Methylase_sf"/>
</dbReference>
<dbReference type="FunFam" id="3.30.950.10:FF:000001">
    <property type="entry name" value="Siroheme synthase"/>
    <property type="match status" value="1"/>
</dbReference>
<sequence length="313" mass="32994">MGAWRQNWAPWPGLTQFKEARRGAGQDAGIPVELPVSDLREPLQFLKAPAPAPAFAPGHVTLMGAGPGDPDLLTVKAARILAQAKLVLYDQLVDMAILNLLPADADRVFVGKAAGRHSLKQDAIIELMLQLALAGRSLVRLKGGDPYIFGRGGEEAQALVQAGVPFEVIPGISAAQAAGALAGMPLTHRDHAQTLIWTTGHLREDGQGEPSVDLDWDLLARPRQTVAIYMGLGALPVISRELIAQGRSPDTPAALIERASRPEMRTVVGTLQSLPSLALTEGVKSPALILIGDVVMLHHALATPVSAGAGVSR</sequence>
<dbReference type="PANTHER" id="PTHR45790">
    <property type="entry name" value="SIROHEME SYNTHASE-RELATED"/>
    <property type="match status" value="1"/>
</dbReference>
<keyword evidence="3" id="KW-0169">Cobalamin biosynthesis</keyword>
<evidence type="ECO:0000313" key="12">
    <source>
        <dbReference type="Proteomes" id="UP000554837"/>
    </source>
</evidence>
<dbReference type="FunFam" id="3.40.1010.10:FF:000001">
    <property type="entry name" value="Siroheme synthase"/>
    <property type="match status" value="1"/>
</dbReference>
<dbReference type="GO" id="GO:0004851">
    <property type="term" value="F:uroporphyrin-III C-methyltransferase activity"/>
    <property type="evidence" value="ECO:0007669"/>
    <property type="project" value="UniProtKB-EC"/>
</dbReference>
<dbReference type="PANTHER" id="PTHR45790:SF1">
    <property type="entry name" value="SIROHEME SYNTHASE"/>
    <property type="match status" value="1"/>
</dbReference>
<comment type="pathway">
    <text evidence="8">Porphyrin-containing compound metabolism; siroheme biosynthesis; precorrin-2 from uroporphyrinogen III: step 1/1.</text>
</comment>
<comment type="pathway">
    <text evidence="9">Cofactor biosynthesis; adenosylcobalamin biosynthesis; precorrin-2 from uroporphyrinogen III: step 1/1.</text>
</comment>
<keyword evidence="4 11" id="KW-0489">Methyltransferase</keyword>
<accession>A0A840S387</accession>
<dbReference type="NCBIfam" id="TIGR01469">
    <property type="entry name" value="cobA_cysG_Cterm"/>
    <property type="match status" value="1"/>
</dbReference>
<name>A0A840S387_9BURK</name>
<evidence type="ECO:0000313" key="11">
    <source>
        <dbReference type="EMBL" id="MBB5204795.1"/>
    </source>
</evidence>
<evidence type="ECO:0000256" key="4">
    <source>
        <dbReference type="ARBA" id="ARBA00022603"/>
    </source>
</evidence>
<dbReference type="EC" id="2.1.1.107" evidence="2"/>
<gene>
    <name evidence="11" type="ORF">HNQ51_002109</name>
</gene>
<reference evidence="11 12" key="1">
    <citation type="submission" date="2020-08" db="EMBL/GenBank/DDBJ databases">
        <title>Genomic Encyclopedia of Type Strains, Phase IV (KMG-IV): sequencing the most valuable type-strain genomes for metagenomic binning, comparative biology and taxonomic classification.</title>
        <authorList>
            <person name="Goeker M."/>
        </authorList>
    </citation>
    <scope>NUCLEOTIDE SEQUENCE [LARGE SCALE GENOMIC DNA]</scope>
    <source>
        <strain evidence="11 12">DSM 23958</strain>
    </source>
</reference>
<dbReference type="PROSITE" id="PS00839">
    <property type="entry name" value="SUMT_1"/>
    <property type="match status" value="1"/>
</dbReference>
<dbReference type="EMBL" id="JACHHO010000002">
    <property type="protein sequence ID" value="MBB5204795.1"/>
    <property type="molecule type" value="Genomic_DNA"/>
</dbReference>
<dbReference type="InterPro" id="IPR003043">
    <property type="entry name" value="Uropor_MeTrfase_CS"/>
</dbReference>